<evidence type="ECO:0000313" key="1">
    <source>
        <dbReference type="EMBL" id="QOW61124.1"/>
    </source>
</evidence>
<dbReference type="Proteomes" id="UP000593915">
    <property type="component" value="Chromosome"/>
</dbReference>
<accession>A0A7S6WPU4</accession>
<sequence>MKILKKLIILTVLFTAISAAYTVEIEIAAEAGNFAFSSDGVLKKMPDFGFRLILDEDLGKNIHGRLAVRRTPGFGNSIWGRIAYVTDSIKISIGPALGFLNSNKFEKDFITLFQPGFGTSMSFRTPKGFLAEVDTNFAVPLTPAKTSRIYLQDGFFELGWNFPNITASLKISQKTKTSVKDNDEIFISLTDMGMYTMVYSKPSRFRIPLNVFFRINRYEKRAGSLLKDSIGSVVLETGLEHTISSEVEWFVNFGAGLFSFSFEKKGEAVKGFFFNTDAGVRISVGS</sequence>
<dbReference type="GeneID" id="301089719"/>
<organism evidence="1 2">
    <name type="scientific">Treponema pedis</name>
    <dbReference type="NCBI Taxonomy" id="409322"/>
    <lineage>
        <taxon>Bacteria</taxon>
        <taxon>Pseudomonadati</taxon>
        <taxon>Spirochaetota</taxon>
        <taxon>Spirochaetia</taxon>
        <taxon>Spirochaetales</taxon>
        <taxon>Treponemataceae</taxon>
        <taxon>Treponema</taxon>
    </lineage>
</organism>
<name>A0A7S6WPU4_9SPIR</name>
<proteinExistence type="predicted"/>
<dbReference type="EMBL" id="CP061839">
    <property type="protein sequence ID" value="QOW61124.1"/>
    <property type="molecule type" value="Genomic_DNA"/>
</dbReference>
<evidence type="ECO:0000313" key="2">
    <source>
        <dbReference type="Proteomes" id="UP000593915"/>
    </source>
</evidence>
<dbReference type="RefSeq" id="WP_020964894.1">
    <property type="nucleotide sequence ID" value="NZ_CP045670.1"/>
</dbReference>
<protein>
    <submittedName>
        <fullName evidence="1">Uncharacterized protein</fullName>
    </submittedName>
</protein>
<dbReference type="AlphaFoldDB" id="A0A7S6WPU4"/>
<gene>
    <name evidence="1" type="ORF">IFE08_01555</name>
</gene>
<reference evidence="1 2" key="1">
    <citation type="submission" date="2020-09" db="EMBL/GenBank/DDBJ databases">
        <title>Characterization of Treponema spp. from bovine digital dermatitis in Korea.</title>
        <authorList>
            <person name="Espiritu H.M."/>
            <person name="Cho Y.I."/>
            <person name="Mamuad L."/>
        </authorList>
    </citation>
    <scope>NUCLEOTIDE SEQUENCE [LARGE SCALE GENOMIC DNA]</scope>
    <source>
        <strain evidence="1 2">KS1</strain>
    </source>
</reference>